<reference evidence="2" key="1">
    <citation type="journal article" date="2024" name="Proc. Natl. Acad. Sci. U.S.A.">
        <title>Extraordinary preservation of gene collinearity over three hundred million years revealed in homosporous lycophytes.</title>
        <authorList>
            <person name="Li C."/>
            <person name="Wickell D."/>
            <person name="Kuo L.Y."/>
            <person name="Chen X."/>
            <person name="Nie B."/>
            <person name="Liao X."/>
            <person name="Peng D."/>
            <person name="Ji J."/>
            <person name="Jenkins J."/>
            <person name="Williams M."/>
            <person name="Shu S."/>
            <person name="Plott C."/>
            <person name="Barry K."/>
            <person name="Rajasekar S."/>
            <person name="Grimwood J."/>
            <person name="Han X."/>
            <person name="Sun S."/>
            <person name="Hou Z."/>
            <person name="He W."/>
            <person name="Dai G."/>
            <person name="Sun C."/>
            <person name="Schmutz J."/>
            <person name="Leebens-Mack J.H."/>
            <person name="Li F.W."/>
            <person name="Wang L."/>
        </authorList>
    </citation>
    <scope>NUCLEOTIDE SEQUENCE [LARGE SCALE GENOMIC DNA]</scope>
    <source>
        <strain evidence="2">cv. PW_Plant_1</strain>
    </source>
</reference>
<evidence type="ECO:0000313" key="1">
    <source>
        <dbReference type="EMBL" id="KAJ7565828.1"/>
    </source>
</evidence>
<sequence length="469" mass="52934">MSQRWEVHIQRSAGLPFHPDRSLYGLSHSKALWENGLRLSSKIPLKESEKSNMHKTEPAALSVARSEVLSTRNVLLRRSLITGPNKSFVLKNFTFEASNNSITGGYFLPRTFDTKTKQQHQNCESCKYAHPCVNARVSVQRHAENNLCSKAFLCKKHDILWHSSCRKVIRNHTPVSRRYILALNGSSQLSPLKRQEFLNSHCIASHKGEKKSSDSQKAKFGSGSETFIQADGGSLSQSSETLLYDTVCQQSELIQAPGKVQQYLLAGYGWKVRDFDPQNEDDLRAVADIQATAFYTPFSIFNDFLFSIFKAEVLSALLYKIRHSLPKRYTCLLAEPVNNELILHAVSSKETNSKVVGVVDLTALGEREIVKHLYGTDEYLYLSGLAVESAYRRKSVATLLLQASDMKALDWGFKYLVLHAYEDDAPARRLYSRAGFQVICEDPLWTSKWLGRQRRVTMAKKVSSISAKS</sequence>
<keyword evidence="2" id="KW-1185">Reference proteome</keyword>
<accession>A0ACC2EGY4</accession>
<dbReference type="Proteomes" id="UP001162992">
    <property type="component" value="Chromosome 2"/>
</dbReference>
<name>A0ACC2EGY4_DIPCM</name>
<organism evidence="1 2">
    <name type="scientific">Diphasiastrum complanatum</name>
    <name type="common">Issler's clubmoss</name>
    <name type="synonym">Lycopodium complanatum</name>
    <dbReference type="NCBI Taxonomy" id="34168"/>
    <lineage>
        <taxon>Eukaryota</taxon>
        <taxon>Viridiplantae</taxon>
        <taxon>Streptophyta</taxon>
        <taxon>Embryophyta</taxon>
        <taxon>Tracheophyta</taxon>
        <taxon>Lycopodiopsida</taxon>
        <taxon>Lycopodiales</taxon>
        <taxon>Lycopodiaceae</taxon>
        <taxon>Lycopodioideae</taxon>
        <taxon>Diphasiastrum</taxon>
    </lineage>
</organism>
<comment type="caution">
    <text evidence="1">The sequence shown here is derived from an EMBL/GenBank/DDBJ whole genome shotgun (WGS) entry which is preliminary data.</text>
</comment>
<gene>
    <name evidence="1" type="ORF">O6H91_02G076800</name>
</gene>
<evidence type="ECO:0000313" key="2">
    <source>
        <dbReference type="Proteomes" id="UP001162992"/>
    </source>
</evidence>
<protein>
    <submittedName>
        <fullName evidence="1">Uncharacterized protein</fullName>
    </submittedName>
</protein>
<proteinExistence type="predicted"/>
<dbReference type="EMBL" id="CM055093">
    <property type="protein sequence ID" value="KAJ7565828.1"/>
    <property type="molecule type" value="Genomic_DNA"/>
</dbReference>